<feature type="transmembrane region" description="Helical" evidence="1">
    <location>
        <begin position="100"/>
        <end position="125"/>
    </location>
</feature>
<comment type="caution">
    <text evidence="2">The sequence shown here is derived from an EMBL/GenBank/DDBJ whole genome shotgun (WGS) entry which is preliminary data.</text>
</comment>
<accession>A0A917WNA6</accession>
<dbReference type="AlphaFoldDB" id="A0A917WNA6"/>
<dbReference type="Proteomes" id="UP000642070">
    <property type="component" value="Unassembled WGS sequence"/>
</dbReference>
<evidence type="ECO:0000313" key="3">
    <source>
        <dbReference type="Proteomes" id="UP000642070"/>
    </source>
</evidence>
<reference evidence="2" key="1">
    <citation type="journal article" date="2014" name="Int. J. Syst. Evol. Microbiol.">
        <title>Complete genome sequence of Corynebacterium casei LMG S-19264T (=DSM 44701T), isolated from a smear-ripened cheese.</title>
        <authorList>
            <consortium name="US DOE Joint Genome Institute (JGI-PGF)"/>
            <person name="Walter F."/>
            <person name="Albersmeier A."/>
            <person name="Kalinowski J."/>
            <person name="Ruckert C."/>
        </authorList>
    </citation>
    <scope>NUCLEOTIDE SEQUENCE</scope>
    <source>
        <strain evidence="2">JCM 19831</strain>
    </source>
</reference>
<sequence>MIEELTEYFQGRVNRARDVIERASAGPVLIRLAVAVFAALSMVLAFPSQVTGNLAGIAVAGVVAVLPAFLPRTRLVGLAVFLCAFGWLIGTIVYDQPVGVTRLIALSTTLYLMHSLAALAAVLPYDAVLSPGVLAGWLLRAAGVVAASAIVSVLMLAAVKLVVGPAFLVASLVGVVAVGLLVWLIARRSA</sequence>
<reference evidence="2" key="2">
    <citation type="submission" date="2020-09" db="EMBL/GenBank/DDBJ databases">
        <authorList>
            <person name="Sun Q."/>
            <person name="Ohkuma M."/>
        </authorList>
    </citation>
    <scope>NUCLEOTIDE SEQUENCE</scope>
    <source>
        <strain evidence="2">JCM 19831</strain>
    </source>
</reference>
<proteinExistence type="predicted"/>
<name>A0A917WNA6_9ACTN</name>
<feature type="transmembrane region" description="Helical" evidence="1">
    <location>
        <begin position="52"/>
        <end position="70"/>
    </location>
</feature>
<dbReference type="EMBL" id="BMPI01000007">
    <property type="protein sequence ID" value="GGM16968.1"/>
    <property type="molecule type" value="Genomic_DNA"/>
</dbReference>
<protein>
    <submittedName>
        <fullName evidence="2">Uncharacterized protein</fullName>
    </submittedName>
</protein>
<evidence type="ECO:0000313" key="2">
    <source>
        <dbReference type="EMBL" id="GGM16968.1"/>
    </source>
</evidence>
<feature type="transmembrane region" description="Helical" evidence="1">
    <location>
        <begin position="28"/>
        <end position="46"/>
    </location>
</feature>
<organism evidence="2 3">
    <name type="scientific">Dactylosporangium sucinum</name>
    <dbReference type="NCBI Taxonomy" id="1424081"/>
    <lineage>
        <taxon>Bacteria</taxon>
        <taxon>Bacillati</taxon>
        <taxon>Actinomycetota</taxon>
        <taxon>Actinomycetes</taxon>
        <taxon>Micromonosporales</taxon>
        <taxon>Micromonosporaceae</taxon>
        <taxon>Dactylosporangium</taxon>
    </lineage>
</organism>
<evidence type="ECO:0000256" key="1">
    <source>
        <dbReference type="SAM" id="Phobius"/>
    </source>
</evidence>
<feature type="transmembrane region" description="Helical" evidence="1">
    <location>
        <begin position="75"/>
        <end position="94"/>
    </location>
</feature>
<keyword evidence="3" id="KW-1185">Reference proteome</keyword>
<feature type="transmembrane region" description="Helical" evidence="1">
    <location>
        <begin position="165"/>
        <end position="186"/>
    </location>
</feature>
<keyword evidence="1" id="KW-0472">Membrane</keyword>
<feature type="transmembrane region" description="Helical" evidence="1">
    <location>
        <begin position="137"/>
        <end position="159"/>
    </location>
</feature>
<dbReference type="RefSeq" id="WP_190249255.1">
    <property type="nucleotide sequence ID" value="NZ_BMPI01000007.1"/>
</dbReference>
<keyword evidence="1" id="KW-0812">Transmembrane</keyword>
<keyword evidence="1" id="KW-1133">Transmembrane helix</keyword>
<gene>
    <name evidence="2" type="ORF">GCM10007977_017740</name>
</gene>